<keyword evidence="9 19" id="KW-0479">Metal-binding</keyword>
<dbReference type="VEuPathDB" id="FungiDB:AAP_04058"/>
<evidence type="ECO:0000256" key="16">
    <source>
        <dbReference type="ARBA" id="ARBA00047493"/>
    </source>
</evidence>
<evidence type="ECO:0000256" key="11">
    <source>
        <dbReference type="ARBA" id="ARBA00022792"/>
    </source>
</evidence>
<evidence type="ECO:0000256" key="6">
    <source>
        <dbReference type="ARBA" id="ARBA00022490"/>
    </source>
</evidence>
<keyword evidence="12 18" id="KW-0067">ATP-binding</keyword>
<dbReference type="FunFam" id="3.40.1190.10:FF:000009">
    <property type="entry name" value="Folylpolyglutamate synthase"/>
    <property type="match status" value="1"/>
</dbReference>
<gene>
    <name evidence="20" type="ORF">AAP_04058</name>
</gene>
<evidence type="ECO:0000256" key="2">
    <source>
        <dbReference type="ARBA" id="ARBA00004305"/>
    </source>
</evidence>
<evidence type="ECO:0000313" key="20">
    <source>
        <dbReference type="EMBL" id="KZZ90108.1"/>
    </source>
</evidence>
<evidence type="ECO:0000256" key="12">
    <source>
        <dbReference type="ARBA" id="ARBA00022840"/>
    </source>
</evidence>
<feature type="binding site" evidence="19">
    <location>
        <position position="101"/>
    </location>
    <ligand>
        <name>Mg(2+)</name>
        <dbReference type="ChEBI" id="CHEBI:18420"/>
        <label>1</label>
    </ligand>
</feature>
<dbReference type="InterPro" id="IPR018109">
    <property type="entry name" value="Folylpolyglutamate_synth_CS"/>
</dbReference>
<dbReference type="UniPathway" id="UPA00850"/>
<evidence type="ECO:0000256" key="1">
    <source>
        <dbReference type="ARBA" id="ARBA00004273"/>
    </source>
</evidence>
<evidence type="ECO:0000256" key="14">
    <source>
        <dbReference type="ARBA" id="ARBA00023128"/>
    </source>
</evidence>
<evidence type="ECO:0000256" key="9">
    <source>
        <dbReference type="ARBA" id="ARBA00022723"/>
    </source>
</evidence>
<dbReference type="NCBIfam" id="TIGR01499">
    <property type="entry name" value="folC"/>
    <property type="match status" value="1"/>
</dbReference>
<dbReference type="GO" id="GO:0046872">
    <property type="term" value="F:metal ion binding"/>
    <property type="evidence" value="ECO:0007669"/>
    <property type="project" value="UniProtKB-KW"/>
</dbReference>
<dbReference type="AlphaFoldDB" id="A0A167XHY4"/>
<dbReference type="EC" id="6.3.2.17" evidence="17"/>
<keyword evidence="15" id="KW-0472">Membrane</keyword>
<dbReference type="GO" id="GO:0005524">
    <property type="term" value="F:ATP binding"/>
    <property type="evidence" value="ECO:0007669"/>
    <property type="project" value="UniProtKB-KW"/>
</dbReference>
<dbReference type="PROSITE" id="PS01012">
    <property type="entry name" value="FOLYLPOLYGLU_SYNT_2"/>
    <property type="match status" value="1"/>
</dbReference>
<evidence type="ECO:0000256" key="3">
    <source>
        <dbReference type="ARBA" id="ARBA00004496"/>
    </source>
</evidence>
<evidence type="ECO:0000256" key="15">
    <source>
        <dbReference type="ARBA" id="ARBA00023136"/>
    </source>
</evidence>
<dbReference type="PANTHER" id="PTHR11136:SF5">
    <property type="entry name" value="FOLYLPOLYGLUTAMATE SYNTHASE, MITOCHONDRIAL"/>
    <property type="match status" value="1"/>
</dbReference>
<dbReference type="PROSITE" id="PS01011">
    <property type="entry name" value="FOLYLPOLYGLU_SYNT_1"/>
    <property type="match status" value="1"/>
</dbReference>
<dbReference type="GO" id="GO:0005829">
    <property type="term" value="C:cytosol"/>
    <property type="evidence" value="ECO:0007669"/>
    <property type="project" value="TreeGrafter"/>
</dbReference>
<accession>A0A167XHY4</accession>
<keyword evidence="10 18" id="KW-0547">Nucleotide-binding</keyword>
<keyword evidence="11" id="KW-0999">Mitochondrion inner membrane</keyword>
<dbReference type="PANTHER" id="PTHR11136">
    <property type="entry name" value="FOLYLPOLYGLUTAMATE SYNTHASE-RELATED"/>
    <property type="match status" value="1"/>
</dbReference>
<protein>
    <recommendedName>
        <fullName evidence="17">Folylpolyglutamate synthase</fullName>
        <ecNumber evidence="17">6.3.2.17</ecNumber>
    </recommendedName>
    <alternativeName>
        <fullName evidence="17">Folylpoly-gamma-glutamate synthetase</fullName>
    </alternativeName>
    <alternativeName>
        <fullName evidence="17">Tetrahydrofolylpolyglutamate synthase</fullName>
    </alternativeName>
</protein>
<keyword evidence="6" id="KW-0963">Cytoplasm</keyword>
<keyword evidence="21" id="KW-1185">Reference proteome</keyword>
<evidence type="ECO:0000313" key="21">
    <source>
        <dbReference type="Proteomes" id="UP000242877"/>
    </source>
</evidence>
<dbReference type="SUPFAM" id="SSF53623">
    <property type="entry name" value="MurD-like peptide ligases, catalytic domain"/>
    <property type="match status" value="1"/>
</dbReference>
<dbReference type="InterPro" id="IPR036615">
    <property type="entry name" value="Mur_ligase_C_dom_sf"/>
</dbReference>
<keyword evidence="7 17" id="KW-0554">One-carbon metabolism</keyword>
<keyword evidence="8 17" id="KW-0436">Ligase</keyword>
<keyword evidence="14" id="KW-0496">Mitochondrion</keyword>
<dbReference type="Gene3D" id="3.90.190.20">
    <property type="entry name" value="Mur ligase, C-terminal domain"/>
    <property type="match status" value="1"/>
</dbReference>
<evidence type="ECO:0000256" key="17">
    <source>
        <dbReference type="PIRNR" id="PIRNR038895"/>
    </source>
</evidence>
<feature type="binding site" evidence="18">
    <location>
        <position position="343"/>
    </location>
    <ligand>
        <name>ATP</name>
        <dbReference type="ChEBI" id="CHEBI:30616"/>
    </ligand>
</feature>
<dbReference type="InterPro" id="IPR001645">
    <property type="entry name" value="Folylpolyglutamate_synth"/>
</dbReference>
<dbReference type="InterPro" id="IPR023600">
    <property type="entry name" value="Folylpolyglutamate_synth_euk"/>
</dbReference>
<evidence type="ECO:0000256" key="13">
    <source>
        <dbReference type="ARBA" id="ARBA00022842"/>
    </source>
</evidence>
<dbReference type="OrthoDB" id="5212574at2759"/>
<feature type="binding site" evidence="18">
    <location>
        <position position="329"/>
    </location>
    <ligand>
        <name>ATP</name>
        <dbReference type="ChEBI" id="CHEBI:30616"/>
    </ligand>
</feature>
<dbReference type="PIRSF" id="PIRSF038895">
    <property type="entry name" value="FPGS"/>
    <property type="match status" value="1"/>
</dbReference>
<evidence type="ECO:0000256" key="7">
    <source>
        <dbReference type="ARBA" id="ARBA00022563"/>
    </source>
</evidence>
<comment type="cofactor">
    <cofactor evidence="17">
        <name>a monovalent cation</name>
        <dbReference type="ChEBI" id="CHEBI:60242"/>
    </cofactor>
    <text evidence="17">A monovalent cation.</text>
</comment>
<dbReference type="Gene3D" id="3.40.1190.10">
    <property type="entry name" value="Mur-like, catalytic domain"/>
    <property type="match status" value="1"/>
</dbReference>
<dbReference type="InterPro" id="IPR036565">
    <property type="entry name" value="Mur-like_cat_sf"/>
</dbReference>
<feature type="binding site" evidence="19">
    <location>
        <position position="205"/>
    </location>
    <ligand>
        <name>Mg(2+)</name>
        <dbReference type="ChEBI" id="CHEBI:18420"/>
        <label>1</label>
    </ligand>
</feature>
<keyword evidence="13 19" id="KW-0460">Magnesium</keyword>
<evidence type="ECO:0000256" key="19">
    <source>
        <dbReference type="PIRSR" id="PIRSR038895-2"/>
    </source>
</evidence>
<dbReference type="GO" id="GO:0005759">
    <property type="term" value="C:mitochondrial matrix"/>
    <property type="evidence" value="ECO:0007669"/>
    <property type="project" value="UniProtKB-SubCell"/>
</dbReference>
<name>A0A167XHY4_9EURO</name>
<evidence type="ECO:0000256" key="5">
    <source>
        <dbReference type="ARBA" id="ARBA00008276"/>
    </source>
</evidence>
<dbReference type="GO" id="GO:0004326">
    <property type="term" value="F:tetrahydrofolylpolyglutamate synthase activity"/>
    <property type="evidence" value="ECO:0007669"/>
    <property type="project" value="UniProtKB-EC"/>
</dbReference>
<comment type="catalytic activity">
    <reaction evidence="16 17">
        <text>(6S)-5,6,7,8-tetrahydrofolyl-(gamma-L-Glu)(n) + L-glutamate + ATP = (6S)-5,6,7,8-tetrahydrofolyl-(gamma-L-Glu)(n+1) + ADP + phosphate + H(+)</text>
        <dbReference type="Rhea" id="RHEA:10580"/>
        <dbReference type="Rhea" id="RHEA-COMP:14738"/>
        <dbReference type="Rhea" id="RHEA-COMP:14740"/>
        <dbReference type="ChEBI" id="CHEBI:15378"/>
        <dbReference type="ChEBI" id="CHEBI:29985"/>
        <dbReference type="ChEBI" id="CHEBI:30616"/>
        <dbReference type="ChEBI" id="CHEBI:43474"/>
        <dbReference type="ChEBI" id="CHEBI:141005"/>
        <dbReference type="ChEBI" id="CHEBI:456216"/>
        <dbReference type="EC" id="6.3.2.17"/>
    </reaction>
</comment>
<dbReference type="Proteomes" id="UP000242877">
    <property type="component" value="Unassembled WGS sequence"/>
</dbReference>
<comment type="caution">
    <text evidence="20">The sequence shown here is derived from an EMBL/GenBank/DDBJ whole genome shotgun (WGS) entry which is preliminary data.</text>
</comment>
<evidence type="ECO:0000256" key="8">
    <source>
        <dbReference type="ARBA" id="ARBA00022598"/>
    </source>
</evidence>
<dbReference type="EMBL" id="AZGZ01000018">
    <property type="protein sequence ID" value="KZZ90108.1"/>
    <property type="molecule type" value="Genomic_DNA"/>
</dbReference>
<organism evidence="20 21">
    <name type="scientific">Ascosphaera apis ARSEF 7405</name>
    <dbReference type="NCBI Taxonomy" id="392613"/>
    <lineage>
        <taxon>Eukaryota</taxon>
        <taxon>Fungi</taxon>
        <taxon>Dikarya</taxon>
        <taxon>Ascomycota</taxon>
        <taxon>Pezizomycotina</taxon>
        <taxon>Eurotiomycetes</taxon>
        <taxon>Eurotiomycetidae</taxon>
        <taxon>Onygenales</taxon>
        <taxon>Ascosphaeraceae</taxon>
        <taxon>Ascosphaera</taxon>
    </lineage>
</organism>
<proteinExistence type="inferred from homology"/>
<dbReference type="GO" id="GO:0005743">
    <property type="term" value="C:mitochondrial inner membrane"/>
    <property type="evidence" value="ECO:0007669"/>
    <property type="project" value="UniProtKB-SubCell"/>
</dbReference>
<dbReference type="SUPFAM" id="SSF53244">
    <property type="entry name" value="MurD-like peptide ligases, peptide-binding domain"/>
    <property type="match status" value="1"/>
</dbReference>
<evidence type="ECO:0000256" key="4">
    <source>
        <dbReference type="ARBA" id="ARBA00005150"/>
    </source>
</evidence>
<comment type="similarity">
    <text evidence="5 17">Belongs to the folylpolyglutamate synthase family.</text>
</comment>
<evidence type="ECO:0000256" key="18">
    <source>
        <dbReference type="PIRSR" id="PIRSR038895-1"/>
    </source>
</evidence>
<comment type="pathway">
    <text evidence="4 17">Cofactor biosynthesis; tetrahydrofolylpolyglutamate biosynthesis.</text>
</comment>
<feature type="binding site" evidence="19">
    <location>
        <position position="177"/>
    </location>
    <ligand>
        <name>Mg(2+)</name>
        <dbReference type="ChEBI" id="CHEBI:18420"/>
        <label>1</label>
    </ligand>
</feature>
<sequence>MTRTYADAVAALNTLQSNFATIEKTRKSGKVNDDVALTQMIEWAAKIGYKPSDFDKLNIIHIAGTKGKGSTCAFISSILQQYISSDPSRPSRFSKVGLFTSPHLRFVRERIKINDEPISEPKFAKYFFEVWDRLEEAAVAVGLDPKAPGSKPVYFRYLTLMALHTYLSEGVDATILECGIGGQYDSTNIIEKPKVTGITRLGIDHVGLLGDTIDKIAWQKAGIMKKGAKAYTVPQVADAVPVLESRAAEREVELQVAHSNPDLQPDSESCVKLGLAGAFQFSNANLAAAISASFLRSMGINEDVPEDTNTEHLPPAFRRGLENVQLGGRCETRMEGNVAWHIDGGHTLDSIEASADWFASHPHSKSHTGLIGPNQPPRVLIFNQQTRDAVSLANALFQTLRKSNPGLHFTHAVFCTNVTFKEAGYRPDLVSINTNASDVDHLSVQKKLAASWKELDQMSDVQVMGTIEEAVDFVRQLAVERKGAGKEEDEAIDVSVLVTGSLHLVGGLLEVLETKKMHV</sequence>
<dbReference type="GO" id="GO:0006730">
    <property type="term" value="P:one-carbon metabolic process"/>
    <property type="evidence" value="ECO:0007669"/>
    <property type="project" value="UniProtKB-KW"/>
</dbReference>
<reference evidence="20 21" key="1">
    <citation type="journal article" date="2016" name="Genome Biol. Evol.">
        <title>Divergent and convergent evolution of fungal pathogenicity.</title>
        <authorList>
            <person name="Shang Y."/>
            <person name="Xiao G."/>
            <person name="Zheng P."/>
            <person name="Cen K."/>
            <person name="Zhan S."/>
            <person name="Wang C."/>
        </authorList>
    </citation>
    <scope>NUCLEOTIDE SEQUENCE [LARGE SCALE GENOMIC DNA]</scope>
    <source>
        <strain evidence="20 21">ARSEF 7405</strain>
    </source>
</reference>
<comment type="function">
    <text evidence="17">Catalyzes conversion of folates to polyglutamate derivatives allowing concentration of folate compounds in the cell and the intracellular retention of these cofactors, which are important substrates for most of the folate-dependent enzymes that are involved in one-carbon transfer reactions involved in purine, pyrimidine and amino acid synthesis.</text>
</comment>
<comment type="subcellular location">
    <subcellularLocation>
        <location evidence="3">Cytoplasm</location>
    </subcellularLocation>
    <subcellularLocation>
        <location evidence="1">Mitochondrion inner membrane</location>
    </subcellularLocation>
    <subcellularLocation>
        <location evidence="2">Mitochondrion matrix</location>
    </subcellularLocation>
</comment>
<evidence type="ECO:0000256" key="10">
    <source>
        <dbReference type="ARBA" id="ARBA00022741"/>
    </source>
</evidence>